<evidence type="ECO:0000313" key="2">
    <source>
        <dbReference type="EMBL" id="GAA57745.1"/>
    </source>
</evidence>
<name>G7YXR5_CLOSI</name>
<reference key="2">
    <citation type="submission" date="2011-10" db="EMBL/GenBank/DDBJ databases">
        <title>The genome and transcriptome sequence of Clonorchis sinensis provide insights into the carcinogenic liver fluke.</title>
        <authorList>
            <person name="Wang X."/>
            <person name="Huang Y."/>
            <person name="Chen W."/>
            <person name="Liu H."/>
            <person name="Guo L."/>
            <person name="Chen Y."/>
            <person name="Luo F."/>
            <person name="Zhou W."/>
            <person name="Sun J."/>
            <person name="Mao Q."/>
            <person name="Liang P."/>
            <person name="Zhou C."/>
            <person name="Tian Y."/>
            <person name="Men J."/>
            <person name="Lv X."/>
            <person name="Huang L."/>
            <person name="Zhou J."/>
            <person name="Hu Y."/>
            <person name="Li R."/>
            <person name="Zhang F."/>
            <person name="Lei H."/>
            <person name="Li X."/>
            <person name="Hu X."/>
            <person name="Liang C."/>
            <person name="Xu J."/>
            <person name="Wu Z."/>
            <person name="Yu X."/>
        </authorList>
    </citation>
    <scope>NUCLEOTIDE SEQUENCE</scope>
    <source>
        <strain>Henan</strain>
    </source>
</reference>
<accession>G7YXR5</accession>
<dbReference type="AlphaFoldDB" id="G7YXR5"/>
<evidence type="ECO:0000313" key="3">
    <source>
        <dbReference type="Proteomes" id="UP000008909"/>
    </source>
</evidence>
<dbReference type="Proteomes" id="UP000008909">
    <property type="component" value="Unassembled WGS sequence"/>
</dbReference>
<keyword evidence="1" id="KW-0732">Signal</keyword>
<organism evidence="2 3">
    <name type="scientific">Clonorchis sinensis</name>
    <name type="common">Chinese liver fluke</name>
    <dbReference type="NCBI Taxonomy" id="79923"/>
    <lineage>
        <taxon>Eukaryota</taxon>
        <taxon>Metazoa</taxon>
        <taxon>Spiralia</taxon>
        <taxon>Lophotrochozoa</taxon>
        <taxon>Platyhelminthes</taxon>
        <taxon>Trematoda</taxon>
        <taxon>Digenea</taxon>
        <taxon>Opisthorchiida</taxon>
        <taxon>Opisthorchiata</taxon>
        <taxon>Opisthorchiidae</taxon>
        <taxon>Clonorchis</taxon>
    </lineage>
</organism>
<gene>
    <name evidence="2" type="ORF">CLF_113148</name>
</gene>
<reference evidence="2" key="1">
    <citation type="journal article" date="2011" name="Genome Biol.">
        <title>The draft genome of the carcinogenic human liver fluke Clonorchis sinensis.</title>
        <authorList>
            <person name="Wang X."/>
            <person name="Chen W."/>
            <person name="Huang Y."/>
            <person name="Sun J."/>
            <person name="Men J."/>
            <person name="Liu H."/>
            <person name="Luo F."/>
            <person name="Guo L."/>
            <person name="Lv X."/>
            <person name="Deng C."/>
            <person name="Zhou C."/>
            <person name="Fan Y."/>
            <person name="Li X."/>
            <person name="Huang L."/>
            <person name="Hu Y."/>
            <person name="Liang C."/>
            <person name="Hu X."/>
            <person name="Xu J."/>
            <person name="Yu X."/>
        </authorList>
    </citation>
    <scope>NUCLEOTIDE SEQUENCE [LARGE SCALE GENOMIC DNA]</scope>
    <source>
        <strain evidence="2">Henan</strain>
    </source>
</reference>
<sequence>MEPPNVIGHLTLIISAVVTQVATDTSLKDVEDEDSRSTWAAGPDYDIDSDASDFLDETYGSRRRRKKLRVIGFLCFTLQLANMTFSFFKHMSSCQQTSCHHLSIFVHHRRME</sequence>
<feature type="signal peptide" evidence="1">
    <location>
        <begin position="1"/>
        <end position="23"/>
    </location>
</feature>
<keyword evidence="3" id="KW-1185">Reference proteome</keyword>
<feature type="chain" id="PRO_5003506498" evidence="1">
    <location>
        <begin position="24"/>
        <end position="112"/>
    </location>
</feature>
<protein>
    <submittedName>
        <fullName evidence="2">Zinc finger protein ubi-d4</fullName>
    </submittedName>
</protein>
<proteinExistence type="predicted"/>
<evidence type="ECO:0000256" key="1">
    <source>
        <dbReference type="SAM" id="SignalP"/>
    </source>
</evidence>
<dbReference type="EMBL" id="DF145005">
    <property type="protein sequence ID" value="GAA57745.1"/>
    <property type="molecule type" value="Genomic_DNA"/>
</dbReference>